<evidence type="ECO:0000256" key="2">
    <source>
        <dbReference type="SAM" id="SignalP"/>
    </source>
</evidence>
<reference evidence="4 5" key="1">
    <citation type="submission" date="2016-12" db="EMBL/GenBank/DDBJ databases">
        <title>Comparative genomics of Bartonella apis.</title>
        <authorList>
            <person name="Engel P."/>
        </authorList>
    </citation>
    <scope>NUCLEOTIDE SEQUENCE [LARGE SCALE GENOMIC DNA]</scope>
    <source>
        <strain evidence="4 5">PEB0149</strain>
    </source>
</reference>
<feature type="region of interest" description="Disordered" evidence="1">
    <location>
        <begin position="122"/>
        <end position="252"/>
    </location>
</feature>
<dbReference type="InterPro" id="IPR003646">
    <property type="entry name" value="SH3-like_bac-type"/>
</dbReference>
<dbReference type="EMBL" id="LXYT01000001">
    <property type="protein sequence ID" value="OLY43727.1"/>
    <property type="molecule type" value="Genomic_DNA"/>
</dbReference>
<evidence type="ECO:0000256" key="1">
    <source>
        <dbReference type="SAM" id="MobiDB-lite"/>
    </source>
</evidence>
<protein>
    <submittedName>
        <fullName evidence="4">Putative conserved protein YraI</fullName>
    </submittedName>
</protein>
<dbReference type="Pfam" id="PF08239">
    <property type="entry name" value="SH3_3"/>
    <property type="match status" value="1"/>
</dbReference>
<dbReference type="Gene3D" id="2.30.30.40">
    <property type="entry name" value="SH3 Domains"/>
    <property type="match status" value="1"/>
</dbReference>
<sequence length="252" mass="26491">MRKILGSLLFGTFLLTTQAAQALDALVTAPLNFRDGPSTAYAIRGTIPPGEIVGVRGCSGNWCEINYGPRIGWASASYLAFRNGEAVYNSYNRPSPTYNVIIGGGYFDDDDDWYYRHYRRHHWHGDHRPPPPPPPHWGFDRPHRPPPGMRPPPFRPGPGMPPPPPHGGPGGHYPGSRPGGHFPAGGPSGGSGGPGFPPPSHGGSGGGFPDIKPGGGRPATPPPSHGGGFPDIRPGGGAPGGGFGEDFPDIKR</sequence>
<organism evidence="4 5">
    <name type="scientific">Bartonella apis</name>
    <dbReference type="NCBI Taxonomy" id="1686310"/>
    <lineage>
        <taxon>Bacteria</taxon>
        <taxon>Pseudomonadati</taxon>
        <taxon>Pseudomonadota</taxon>
        <taxon>Alphaproteobacteria</taxon>
        <taxon>Hyphomicrobiales</taxon>
        <taxon>Bartonellaceae</taxon>
        <taxon>Bartonella</taxon>
    </lineage>
</organism>
<feature type="compositionally biased region" description="Pro residues" evidence="1">
    <location>
        <begin position="145"/>
        <end position="167"/>
    </location>
</feature>
<comment type="caution">
    <text evidence="4">The sequence shown here is derived from an EMBL/GenBank/DDBJ whole genome shotgun (WGS) entry which is preliminary data.</text>
</comment>
<feature type="compositionally biased region" description="Gly residues" evidence="1">
    <location>
        <begin position="225"/>
        <end position="244"/>
    </location>
</feature>
<dbReference type="Proteomes" id="UP000187344">
    <property type="component" value="Unassembled WGS sequence"/>
</dbReference>
<accession>A0A1R0F9S2</accession>
<feature type="signal peptide" evidence="2">
    <location>
        <begin position="1"/>
        <end position="22"/>
    </location>
</feature>
<dbReference type="PROSITE" id="PS51781">
    <property type="entry name" value="SH3B"/>
    <property type="match status" value="1"/>
</dbReference>
<keyword evidence="2" id="KW-0732">Signal</keyword>
<evidence type="ECO:0000313" key="5">
    <source>
        <dbReference type="Proteomes" id="UP000187344"/>
    </source>
</evidence>
<gene>
    <name evidence="4" type="ORF">PEB0149_011620</name>
</gene>
<feature type="chain" id="PRO_5013181188" evidence="2">
    <location>
        <begin position="23"/>
        <end position="252"/>
    </location>
</feature>
<dbReference type="AlphaFoldDB" id="A0A1R0F9S2"/>
<feature type="compositionally biased region" description="Gly residues" evidence="1">
    <location>
        <begin position="182"/>
        <end position="194"/>
    </location>
</feature>
<evidence type="ECO:0000313" key="4">
    <source>
        <dbReference type="EMBL" id="OLY43727.1"/>
    </source>
</evidence>
<keyword evidence="5" id="KW-1185">Reference proteome</keyword>
<feature type="compositionally biased region" description="Gly residues" evidence="1">
    <location>
        <begin position="202"/>
        <end position="217"/>
    </location>
</feature>
<proteinExistence type="predicted"/>
<feature type="domain" description="SH3b" evidence="3">
    <location>
        <begin position="22"/>
        <end position="83"/>
    </location>
</feature>
<name>A0A1R0F9S2_9HYPH</name>
<evidence type="ECO:0000259" key="3">
    <source>
        <dbReference type="PROSITE" id="PS51781"/>
    </source>
</evidence>